<dbReference type="GO" id="GO:0030643">
    <property type="term" value="P:intracellular phosphate ion homeostasis"/>
    <property type="evidence" value="ECO:0007669"/>
    <property type="project" value="InterPro"/>
</dbReference>
<dbReference type="GO" id="GO:0045936">
    <property type="term" value="P:negative regulation of phosphate metabolic process"/>
    <property type="evidence" value="ECO:0007669"/>
    <property type="project" value="InterPro"/>
</dbReference>
<evidence type="ECO:0000259" key="1">
    <source>
        <dbReference type="Pfam" id="PF01895"/>
    </source>
</evidence>
<proteinExistence type="predicted"/>
<dbReference type="SUPFAM" id="SSF109755">
    <property type="entry name" value="PhoU-like"/>
    <property type="match status" value="1"/>
</dbReference>
<organism evidence="2">
    <name type="scientific">freshwater metagenome</name>
    <dbReference type="NCBI Taxonomy" id="449393"/>
    <lineage>
        <taxon>unclassified sequences</taxon>
        <taxon>metagenomes</taxon>
        <taxon>ecological metagenomes</taxon>
    </lineage>
</organism>
<dbReference type="InterPro" id="IPR028366">
    <property type="entry name" value="PhoU"/>
</dbReference>
<dbReference type="AlphaFoldDB" id="A0A6J7DTR0"/>
<feature type="domain" description="PhoU" evidence="1">
    <location>
        <begin position="132"/>
        <end position="212"/>
    </location>
</feature>
<name>A0A6J7DTR0_9ZZZZ</name>
<gene>
    <name evidence="2" type="ORF">UFOPK3381_00878</name>
</gene>
<dbReference type="Gene3D" id="1.20.58.220">
    <property type="entry name" value="Phosphate transport system protein phou homolog 2, domain 2"/>
    <property type="match status" value="1"/>
</dbReference>
<dbReference type="EMBL" id="CAFBLN010000033">
    <property type="protein sequence ID" value="CAB4872265.1"/>
    <property type="molecule type" value="Genomic_DNA"/>
</dbReference>
<accession>A0A6J7DTR0</accession>
<dbReference type="PANTHER" id="PTHR42930">
    <property type="entry name" value="PHOSPHATE-SPECIFIC TRANSPORT SYSTEM ACCESSORY PROTEIN PHOU"/>
    <property type="match status" value="1"/>
</dbReference>
<dbReference type="InterPro" id="IPR026022">
    <property type="entry name" value="PhoU_dom"/>
</dbReference>
<protein>
    <submittedName>
        <fullName evidence="2">Unannotated protein</fullName>
    </submittedName>
</protein>
<feature type="domain" description="PhoU" evidence="1">
    <location>
        <begin position="29"/>
        <end position="115"/>
    </location>
</feature>
<reference evidence="2" key="1">
    <citation type="submission" date="2020-05" db="EMBL/GenBank/DDBJ databases">
        <authorList>
            <person name="Chiriac C."/>
            <person name="Salcher M."/>
            <person name="Ghai R."/>
            <person name="Kavagutti S V."/>
        </authorList>
    </citation>
    <scope>NUCLEOTIDE SEQUENCE</scope>
</reference>
<evidence type="ECO:0000313" key="2">
    <source>
        <dbReference type="EMBL" id="CAB4872265.1"/>
    </source>
</evidence>
<dbReference type="InterPro" id="IPR038078">
    <property type="entry name" value="PhoU-like_sf"/>
</dbReference>
<dbReference type="Pfam" id="PF01895">
    <property type="entry name" value="PhoU"/>
    <property type="match status" value="2"/>
</dbReference>
<sequence length="219" mass="24052">MTRSLFSRSEVPAETASVVSEEFRATTLRVFALVGESITGATVALLSGDREMAKQVVKQDEGIDHLVKSLIRTVESLLMAADSPSLEDRKELLTLLRILPEIERNGDLAEHIARRAARGLGAEMSPRSRGLVERMGEVCSSIWRAATDAILDDRIDATSDIEDIDDEIDELHVALTAELVSGSMSVQVAVEVAMTARFYERFGDHCVNLARRRVSPSNN</sequence>
<dbReference type="PANTHER" id="PTHR42930:SF3">
    <property type="entry name" value="PHOSPHATE-SPECIFIC TRANSPORT SYSTEM ACCESSORY PROTEIN PHOU"/>
    <property type="match status" value="1"/>
</dbReference>